<evidence type="ECO:0000313" key="3">
    <source>
        <dbReference type="Proteomes" id="UP000288805"/>
    </source>
</evidence>
<comment type="caution">
    <text evidence="2">The sequence shown here is derived from an EMBL/GenBank/DDBJ whole genome shotgun (WGS) entry which is preliminary data.</text>
</comment>
<proteinExistence type="predicted"/>
<evidence type="ECO:0000259" key="1">
    <source>
        <dbReference type="Pfam" id="PF07727"/>
    </source>
</evidence>
<reference evidence="2 3" key="1">
    <citation type="journal article" date="2018" name="PLoS Genet.">
        <title>Population sequencing reveals clonal diversity and ancestral inbreeding in the grapevine cultivar Chardonnay.</title>
        <authorList>
            <person name="Roach M.J."/>
            <person name="Johnson D.L."/>
            <person name="Bohlmann J."/>
            <person name="van Vuuren H.J."/>
            <person name="Jones S.J."/>
            <person name="Pretorius I.S."/>
            <person name="Schmidt S.A."/>
            <person name="Borneman A.R."/>
        </authorList>
    </citation>
    <scope>NUCLEOTIDE SEQUENCE [LARGE SCALE GENOMIC DNA]</scope>
    <source>
        <strain evidence="3">cv. Chardonnay</strain>
        <tissue evidence="2">Leaf</tissue>
    </source>
</reference>
<name>A0A438DG05_VITVI</name>
<dbReference type="Pfam" id="PF07727">
    <property type="entry name" value="RVT_2"/>
    <property type="match status" value="1"/>
</dbReference>
<organism evidence="2 3">
    <name type="scientific">Vitis vinifera</name>
    <name type="common">Grape</name>
    <dbReference type="NCBI Taxonomy" id="29760"/>
    <lineage>
        <taxon>Eukaryota</taxon>
        <taxon>Viridiplantae</taxon>
        <taxon>Streptophyta</taxon>
        <taxon>Embryophyta</taxon>
        <taxon>Tracheophyta</taxon>
        <taxon>Spermatophyta</taxon>
        <taxon>Magnoliopsida</taxon>
        <taxon>eudicotyledons</taxon>
        <taxon>Gunneridae</taxon>
        <taxon>Pentapetalae</taxon>
        <taxon>rosids</taxon>
        <taxon>Vitales</taxon>
        <taxon>Vitaceae</taxon>
        <taxon>Viteae</taxon>
        <taxon>Vitis</taxon>
    </lineage>
</organism>
<dbReference type="InterPro" id="IPR013103">
    <property type="entry name" value="RVT_2"/>
</dbReference>
<protein>
    <submittedName>
        <fullName evidence="2">Putative mitochondrial protein</fullName>
    </submittedName>
</protein>
<dbReference type="EMBL" id="QGNW01001643">
    <property type="protein sequence ID" value="RVW34359.1"/>
    <property type="molecule type" value="Genomic_DNA"/>
</dbReference>
<sequence>MSTSQQSQEPNPITNLIFVNPLSKSIFESNSFDSQTEFVNDLDVPIACKKDALKWKKVGLEEMRALEKNKKGEVVSLPEGKYSVGCKWIFTIKYNSDNFLERSKARLVAKGFTQMCGID</sequence>
<feature type="domain" description="Reverse transcriptase Ty1/copia-type" evidence="1">
    <location>
        <begin position="73"/>
        <end position="119"/>
    </location>
</feature>
<dbReference type="Proteomes" id="UP000288805">
    <property type="component" value="Unassembled WGS sequence"/>
</dbReference>
<gene>
    <name evidence="2" type="primary">AtMg00820_8</name>
    <name evidence="2" type="ORF">CK203_100981</name>
</gene>
<dbReference type="AlphaFoldDB" id="A0A438DG05"/>
<evidence type="ECO:0000313" key="2">
    <source>
        <dbReference type="EMBL" id="RVW34359.1"/>
    </source>
</evidence>
<accession>A0A438DG05</accession>